<comment type="subcellular location">
    <subcellularLocation>
        <location evidence="1">Membrane</location>
        <topology evidence="1">Multi-pass membrane protein</topology>
    </subcellularLocation>
</comment>
<feature type="transmembrane region" description="Helical" evidence="8">
    <location>
        <begin position="344"/>
        <end position="362"/>
    </location>
</feature>
<dbReference type="PANTHER" id="PTHR31806">
    <property type="entry name" value="PURINE-CYTOSINE PERMEASE FCY2-RELATED"/>
    <property type="match status" value="1"/>
</dbReference>
<feature type="transmembrane region" description="Helical" evidence="8">
    <location>
        <begin position="187"/>
        <end position="206"/>
    </location>
</feature>
<dbReference type="GO" id="GO:0022857">
    <property type="term" value="F:transmembrane transporter activity"/>
    <property type="evidence" value="ECO:0007669"/>
    <property type="project" value="InterPro"/>
</dbReference>
<keyword evidence="4 8" id="KW-0812">Transmembrane</keyword>
<reference evidence="9 10" key="1">
    <citation type="submission" date="2020-02" db="EMBL/GenBank/DDBJ databases">
        <title>Whole-genome analyses of novel actinobacteria.</title>
        <authorList>
            <person name="Sahin N."/>
        </authorList>
    </citation>
    <scope>NUCLEOTIDE SEQUENCE [LARGE SCALE GENOMIC DNA]</scope>
    <source>
        <strain evidence="9 10">A7024</strain>
    </source>
</reference>
<dbReference type="AlphaFoldDB" id="A0A6G4TV48"/>
<protein>
    <submittedName>
        <fullName evidence="9">Cytosine permease</fullName>
    </submittedName>
</protein>
<keyword evidence="6 7" id="KW-0472">Membrane</keyword>
<evidence type="ECO:0000313" key="10">
    <source>
        <dbReference type="Proteomes" id="UP000481583"/>
    </source>
</evidence>
<keyword evidence="5 8" id="KW-1133">Transmembrane helix</keyword>
<evidence type="ECO:0000256" key="6">
    <source>
        <dbReference type="ARBA" id="ARBA00023136"/>
    </source>
</evidence>
<evidence type="ECO:0000256" key="7">
    <source>
        <dbReference type="PIRNR" id="PIRNR002744"/>
    </source>
</evidence>
<feature type="transmembrane region" description="Helical" evidence="8">
    <location>
        <begin position="59"/>
        <end position="76"/>
    </location>
</feature>
<dbReference type="PIRSF" id="PIRSF002744">
    <property type="entry name" value="Pur-cyt_permease"/>
    <property type="match status" value="1"/>
</dbReference>
<accession>A0A6G4TV48</accession>
<feature type="transmembrane region" description="Helical" evidence="8">
    <location>
        <begin position="259"/>
        <end position="282"/>
    </location>
</feature>
<proteinExistence type="inferred from homology"/>
<gene>
    <name evidence="9" type="ORF">G5C51_07195</name>
</gene>
<dbReference type="InterPro" id="IPR026030">
    <property type="entry name" value="Pur-cyt_permease_Fcy2/21/22"/>
</dbReference>
<sequence>MTAASDAASASASSATASAAAGYGGKVTAVETAGAEPIPDAERHGTPLQLLWTWASPQLEFATVYIGVISVLFFGLSFWQAAAALILGTACGAAAHGVLSLDGPRFGVPQMVAGRIAFGRTGNVLPASLNAAVAGVGWFAVNSVSAAFALNTLTGLRPLPSLLLVVAAEIAIGFVGHNFVHTFERYAFPVLGIVFLLAAGWIISGADLGAPAAAGGPGTTAGFLLAFSAAFGYAAGWNPYAADYARYLPRAAAKSKATALFPALGMFVSISVVAVTGAASATVAAPEGASPTDAFTAQLPGWLGNLVLVGIVLGALSANALNIYSSAISITALGLKLPPWLNRATLCVVAGAGGTAAAWASLADAGHAYEAFLLVIAYWVAPWLAVTLTERVLSRRTDDAVLAARIADPAHRNWAGPIAMLAGIAVSVPLFSNQEKYVGWAAERWPDIGDLTCVVGFVVGAVVYAALRPLLGKGVTAATEASEAPARMR</sequence>
<keyword evidence="3 7" id="KW-0813">Transport</keyword>
<evidence type="ECO:0000256" key="4">
    <source>
        <dbReference type="ARBA" id="ARBA00022692"/>
    </source>
</evidence>
<comment type="caution">
    <text evidence="9">The sequence shown here is derived from an EMBL/GenBank/DDBJ whole genome shotgun (WGS) entry which is preliminary data.</text>
</comment>
<dbReference type="PANTHER" id="PTHR31806:SF1">
    <property type="entry name" value="PURINE-CYTOSINE PERMEASE FCY2-RELATED"/>
    <property type="match status" value="1"/>
</dbReference>
<evidence type="ECO:0000256" key="3">
    <source>
        <dbReference type="ARBA" id="ARBA00022448"/>
    </source>
</evidence>
<feature type="transmembrane region" description="Helical" evidence="8">
    <location>
        <begin position="368"/>
        <end position="386"/>
    </location>
</feature>
<dbReference type="GO" id="GO:0005886">
    <property type="term" value="C:plasma membrane"/>
    <property type="evidence" value="ECO:0007669"/>
    <property type="project" value="TreeGrafter"/>
</dbReference>
<keyword evidence="10" id="KW-1185">Reference proteome</keyword>
<dbReference type="RefSeq" id="WP_165233551.1">
    <property type="nucleotide sequence ID" value="NZ_JAAKZV010000019.1"/>
</dbReference>
<name>A0A6G4TV48_9ACTN</name>
<feature type="transmembrane region" description="Helical" evidence="8">
    <location>
        <begin position="161"/>
        <end position="180"/>
    </location>
</feature>
<evidence type="ECO:0000256" key="2">
    <source>
        <dbReference type="ARBA" id="ARBA00008974"/>
    </source>
</evidence>
<dbReference type="EMBL" id="JAAKZV010000019">
    <property type="protein sequence ID" value="NGN63693.1"/>
    <property type="molecule type" value="Genomic_DNA"/>
</dbReference>
<evidence type="ECO:0000313" key="9">
    <source>
        <dbReference type="EMBL" id="NGN63693.1"/>
    </source>
</evidence>
<dbReference type="InterPro" id="IPR001248">
    <property type="entry name" value="Pur-cyt_permease"/>
</dbReference>
<evidence type="ECO:0000256" key="5">
    <source>
        <dbReference type="ARBA" id="ARBA00022989"/>
    </source>
</evidence>
<feature type="transmembrane region" description="Helical" evidence="8">
    <location>
        <begin position="448"/>
        <end position="467"/>
    </location>
</feature>
<dbReference type="Pfam" id="PF02133">
    <property type="entry name" value="Transp_cyt_pur"/>
    <property type="match status" value="1"/>
</dbReference>
<dbReference type="Gene3D" id="1.10.4160.10">
    <property type="entry name" value="Hydantoin permease"/>
    <property type="match status" value="1"/>
</dbReference>
<dbReference type="Proteomes" id="UP000481583">
    <property type="component" value="Unassembled WGS sequence"/>
</dbReference>
<feature type="transmembrane region" description="Helical" evidence="8">
    <location>
        <begin position="414"/>
        <end position="432"/>
    </location>
</feature>
<evidence type="ECO:0000256" key="1">
    <source>
        <dbReference type="ARBA" id="ARBA00004141"/>
    </source>
</evidence>
<evidence type="ECO:0000256" key="8">
    <source>
        <dbReference type="SAM" id="Phobius"/>
    </source>
</evidence>
<comment type="similarity">
    <text evidence="2 7">Belongs to the purine-cytosine permease (2.A.39) family.</text>
</comment>
<feature type="transmembrane region" description="Helical" evidence="8">
    <location>
        <begin position="302"/>
        <end position="324"/>
    </location>
</feature>
<feature type="transmembrane region" description="Helical" evidence="8">
    <location>
        <begin position="122"/>
        <end position="141"/>
    </location>
</feature>
<feature type="transmembrane region" description="Helical" evidence="8">
    <location>
        <begin position="218"/>
        <end position="238"/>
    </location>
</feature>
<organism evidence="9 10">
    <name type="scientific">Streptomyces coryli</name>
    <dbReference type="NCBI Taxonomy" id="1128680"/>
    <lineage>
        <taxon>Bacteria</taxon>
        <taxon>Bacillati</taxon>
        <taxon>Actinomycetota</taxon>
        <taxon>Actinomycetes</taxon>
        <taxon>Kitasatosporales</taxon>
        <taxon>Streptomycetaceae</taxon>
        <taxon>Streptomyces</taxon>
    </lineage>
</organism>